<evidence type="ECO:0000313" key="2">
    <source>
        <dbReference type="EMBL" id="ORY83535.1"/>
    </source>
</evidence>
<dbReference type="AlphaFoldDB" id="A0A1Y2FL80"/>
<feature type="region of interest" description="Disordered" evidence="1">
    <location>
        <begin position="490"/>
        <end position="537"/>
    </location>
</feature>
<dbReference type="EMBL" id="MCGR01000019">
    <property type="protein sequence ID" value="ORY83535.1"/>
    <property type="molecule type" value="Genomic_DNA"/>
</dbReference>
<dbReference type="FunCoup" id="A0A1Y2FL80">
    <property type="interactions" value="20"/>
</dbReference>
<feature type="compositionally biased region" description="Low complexity" evidence="1">
    <location>
        <begin position="499"/>
        <end position="524"/>
    </location>
</feature>
<evidence type="ECO:0008006" key="4">
    <source>
        <dbReference type="Google" id="ProtNLM"/>
    </source>
</evidence>
<accession>A0A1Y2FL80</accession>
<evidence type="ECO:0000256" key="1">
    <source>
        <dbReference type="SAM" id="MobiDB-lite"/>
    </source>
</evidence>
<reference evidence="2 3" key="1">
    <citation type="submission" date="2016-07" db="EMBL/GenBank/DDBJ databases">
        <title>Pervasive Adenine N6-methylation of Active Genes in Fungi.</title>
        <authorList>
            <consortium name="DOE Joint Genome Institute"/>
            <person name="Mondo S.J."/>
            <person name="Dannebaum R.O."/>
            <person name="Kuo R.C."/>
            <person name="Labutti K."/>
            <person name="Haridas S."/>
            <person name="Kuo A."/>
            <person name="Salamov A."/>
            <person name="Ahrendt S.R."/>
            <person name="Lipzen A."/>
            <person name="Sullivan W."/>
            <person name="Andreopoulos W.B."/>
            <person name="Clum A."/>
            <person name="Lindquist E."/>
            <person name="Daum C."/>
            <person name="Ramamoorthy G.K."/>
            <person name="Gryganskyi A."/>
            <person name="Culley D."/>
            <person name="Magnuson J.K."/>
            <person name="James T.Y."/>
            <person name="O'Malley M.A."/>
            <person name="Stajich J.E."/>
            <person name="Spatafora J.W."/>
            <person name="Visel A."/>
            <person name="Grigoriev I.V."/>
        </authorList>
    </citation>
    <scope>NUCLEOTIDE SEQUENCE [LARGE SCALE GENOMIC DNA]</scope>
    <source>
        <strain evidence="2 3">62-1032</strain>
    </source>
</reference>
<dbReference type="InParanoid" id="A0A1Y2FL80"/>
<evidence type="ECO:0000313" key="3">
    <source>
        <dbReference type="Proteomes" id="UP000193467"/>
    </source>
</evidence>
<dbReference type="STRING" id="106004.A0A1Y2FL80"/>
<organism evidence="2 3">
    <name type="scientific">Leucosporidium creatinivorum</name>
    <dbReference type="NCBI Taxonomy" id="106004"/>
    <lineage>
        <taxon>Eukaryota</taxon>
        <taxon>Fungi</taxon>
        <taxon>Dikarya</taxon>
        <taxon>Basidiomycota</taxon>
        <taxon>Pucciniomycotina</taxon>
        <taxon>Microbotryomycetes</taxon>
        <taxon>Leucosporidiales</taxon>
        <taxon>Leucosporidium</taxon>
    </lineage>
</organism>
<dbReference type="OrthoDB" id="2195113at2759"/>
<dbReference type="PANTHER" id="PTHR31027:SF2">
    <property type="entry name" value="LEBERCILIN DOMAIN-CONTAINING PROTEIN"/>
    <property type="match status" value="1"/>
</dbReference>
<dbReference type="Proteomes" id="UP000193467">
    <property type="component" value="Unassembled WGS sequence"/>
</dbReference>
<feature type="compositionally biased region" description="Low complexity" evidence="1">
    <location>
        <begin position="12"/>
        <end position="27"/>
    </location>
</feature>
<feature type="region of interest" description="Disordered" evidence="1">
    <location>
        <begin position="383"/>
        <end position="433"/>
    </location>
</feature>
<comment type="caution">
    <text evidence="2">The sequence shown here is derived from an EMBL/GenBank/DDBJ whole genome shotgun (WGS) entry which is preliminary data.</text>
</comment>
<dbReference type="PANTHER" id="PTHR31027">
    <property type="entry name" value="NUCLEAR SEGREGATION PROTEIN BFR1"/>
    <property type="match status" value="1"/>
</dbReference>
<feature type="region of interest" description="Disordered" evidence="1">
    <location>
        <begin position="1"/>
        <end position="63"/>
    </location>
</feature>
<feature type="compositionally biased region" description="Basic and acidic residues" evidence="1">
    <location>
        <begin position="41"/>
        <end position="63"/>
    </location>
</feature>
<name>A0A1Y2FL80_9BASI</name>
<dbReference type="GO" id="GO:0003729">
    <property type="term" value="F:mRNA binding"/>
    <property type="evidence" value="ECO:0007669"/>
    <property type="project" value="TreeGrafter"/>
</dbReference>
<dbReference type="GO" id="GO:1990904">
    <property type="term" value="C:ribonucleoprotein complex"/>
    <property type="evidence" value="ECO:0007669"/>
    <property type="project" value="TreeGrafter"/>
</dbReference>
<keyword evidence="3" id="KW-1185">Reference proteome</keyword>
<dbReference type="GO" id="GO:0008298">
    <property type="term" value="P:intracellular mRNA localization"/>
    <property type="evidence" value="ECO:0007669"/>
    <property type="project" value="TreeGrafter"/>
</dbReference>
<proteinExistence type="predicted"/>
<feature type="compositionally biased region" description="Basic and acidic residues" evidence="1">
    <location>
        <begin position="526"/>
        <end position="537"/>
    </location>
</feature>
<gene>
    <name evidence="2" type="ORF">BCR35DRAFT_265213</name>
</gene>
<sequence>MVVGIAQEPVLSKKQQAAARKQASAPSLPTSRGHDPTVSVVEKKKTDEREGRPDKASYDKEQDALRAQIDALQLKSNDVRNRIAAVSGKGPNHERKVALRAELDSLRGEQARIKGGRGKTLDQVKLMQDNVGRKIKDLQAAKAKAPFKTVADVDNQIKALEKSVDSGRLTIVDEKRALAEMSSLKKTRKTVESFAAQQAAIDAEKAKIDEVRAALDDPEAKSISDKFNAARAELDKINKEHDEASKGRDALFEERNAISKELDAVFSKKKQSVIDFRAANDKFYQKLNDDRAKRIERQRSERQAHEDAKRSEINQRLLEEAQAPAFEREIEDCRTLIDFFEKRIGLAGSGSTSNGGALYERSAVAGVPQLELRKVETEAPKGAVVAKKKGEQEEESWGGFGGKKGKKGGKKAPAPAAAAEEEKEENGAPKNEALNLPLGTLTALLSLGITSPLTTADVPKAIESLQVKKKYFVDNQARVTKDNVAAAEKKIAQAEAKSKASSTNGTSTPAAEETAAPAVEATADAEVEKTEEAPVDA</sequence>
<dbReference type="GO" id="GO:0005783">
    <property type="term" value="C:endoplasmic reticulum"/>
    <property type="evidence" value="ECO:0007669"/>
    <property type="project" value="TreeGrafter"/>
</dbReference>
<dbReference type="InterPro" id="IPR039604">
    <property type="entry name" value="Bfr1"/>
</dbReference>
<protein>
    <recommendedName>
        <fullName evidence="4">Nuclear segregation protein Bfr1</fullName>
    </recommendedName>
</protein>
<dbReference type="GO" id="GO:0042175">
    <property type="term" value="C:nuclear outer membrane-endoplasmic reticulum membrane network"/>
    <property type="evidence" value="ECO:0007669"/>
    <property type="project" value="TreeGrafter"/>
</dbReference>